<evidence type="ECO:0000313" key="3">
    <source>
        <dbReference type="EMBL" id="GAC20798.1"/>
    </source>
</evidence>
<proteinExistence type="predicted"/>
<dbReference type="EMBL" id="BAEO01000055">
    <property type="protein sequence ID" value="GAC20798.1"/>
    <property type="molecule type" value="Genomic_DNA"/>
</dbReference>
<evidence type="ECO:0000313" key="4">
    <source>
        <dbReference type="Proteomes" id="UP000006327"/>
    </source>
</evidence>
<name>K6YVR6_9ALTE</name>
<dbReference type="OrthoDB" id="9807744at2"/>
<sequence length="411" mass="46554">MTANVKKTRIQSIDVLRGFALLGLLGMNIISFSMPNIAYYNPTVVMADAPLNMPIFSLMYVMADQKFMGIFSLLFGASTLLILQSSKKASISEIKLHFSRNFWLIIIGFLHGLLLWEGDVLLIYGLCALVLYFLKDFKPAILFFAGLFLFLTPVAYNLVMGWLVLHLDQSSTIWLQNYWSPPLHVLTQDIRLFQGDYMNQLNYRIEGSEQQYTDNDGYAFHGLGQLVDFFGRSIGMMLIGMAAFQKGVIGDLKPSIFYLNMCLLGFAIGIPLAILGLVTFHHYDFEANYSLFLGRIPNHFATLFIVTGYVGAITLWCRTKTLRWLQNSLAAVGKMALTNYVAQTVIAGFVFYGFGLGLYGQVNRLELLLIMLAIWSLQIVGSVIWLRCYIYGPVEWIWRSLSYGRVAKIQR</sequence>
<feature type="transmembrane region" description="Helical" evidence="1">
    <location>
        <begin position="256"/>
        <end position="280"/>
    </location>
</feature>
<feature type="transmembrane region" description="Helical" evidence="1">
    <location>
        <begin position="337"/>
        <end position="355"/>
    </location>
</feature>
<dbReference type="InterPro" id="IPR052529">
    <property type="entry name" value="Bact_Transport_Assoc"/>
</dbReference>
<gene>
    <name evidence="3" type="ORF">GARC_3844</name>
</gene>
<protein>
    <recommendedName>
        <fullName evidence="2">DUF418 domain-containing protein</fullName>
    </recommendedName>
</protein>
<feature type="transmembrane region" description="Helical" evidence="1">
    <location>
        <begin position="103"/>
        <end position="134"/>
    </location>
</feature>
<dbReference type="AlphaFoldDB" id="K6YVR6"/>
<feature type="transmembrane region" description="Helical" evidence="1">
    <location>
        <begin position="58"/>
        <end position="83"/>
    </location>
</feature>
<organism evidence="3 4">
    <name type="scientific">Paraglaciecola arctica BSs20135</name>
    <dbReference type="NCBI Taxonomy" id="493475"/>
    <lineage>
        <taxon>Bacteria</taxon>
        <taxon>Pseudomonadati</taxon>
        <taxon>Pseudomonadota</taxon>
        <taxon>Gammaproteobacteria</taxon>
        <taxon>Alteromonadales</taxon>
        <taxon>Alteromonadaceae</taxon>
        <taxon>Paraglaciecola</taxon>
    </lineage>
</organism>
<dbReference type="STRING" id="493475.GARC_3844"/>
<accession>K6YVR6</accession>
<dbReference type="Proteomes" id="UP000006327">
    <property type="component" value="Unassembled WGS sequence"/>
</dbReference>
<dbReference type="PANTHER" id="PTHR30590">
    <property type="entry name" value="INNER MEMBRANE PROTEIN"/>
    <property type="match status" value="1"/>
</dbReference>
<dbReference type="RefSeq" id="WP_007623076.1">
    <property type="nucleotide sequence ID" value="NZ_BAEO01000055.1"/>
</dbReference>
<feature type="transmembrane region" description="Helical" evidence="1">
    <location>
        <begin position="367"/>
        <end position="390"/>
    </location>
</feature>
<evidence type="ECO:0000259" key="2">
    <source>
        <dbReference type="Pfam" id="PF04235"/>
    </source>
</evidence>
<comment type="caution">
    <text evidence="3">The sequence shown here is derived from an EMBL/GenBank/DDBJ whole genome shotgun (WGS) entry which is preliminary data.</text>
</comment>
<dbReference type="PANTHER" id="PTHR30590:SF2">
    <property type="entry name" value="INNER MEMBRANE PROTEIN"/>
    <property type="match status" value="1"/>
</dbReference>
<feature type="domain" description="DUF418" evidence="2">
    <location>
        <begin position="252"/>
        <end position="404"/>
    </location>
</feature>
<feature type="transmembrane region" description="Helical" evidence="1">
    <location>
        <begin position="300"/>
        <end position="317"/>
    </location>
</feature>
<keyword evidence="1" id="KW-1133">Transmembrane helix</keyword>
<feature type="transmembrane region" description="Helical" evidence="1">
    <location>
        <begin position="15"/>
        <end position="38"/>
    </location>
</feature>
<evidence type="ECO:0000256" key="1">
    <source>
        <dbReference type="SAM" id="Phobius"/>
    </source>
</evidence>
<dbReference type="Pfam" id="PF04235">
    <property type="entry name" value="DUF418"/>
    <property type="match status" value="1"/>
</dbReference>
<keyword evidence="1" id="KW-0812">Transmembrane</keyword>
<dbReference type="eggNOG" id="COG2311">
    <property type="taxonomic scope" value="Bacteria"/>
</dbReference>
<keyword evidence="4" id="KW-1185">Reference proteome</keyword>
<reference evidence="3 4" key="1">
    <citation type="journal article" date="2017" name="Antonie Van Leeuwenhoek">
        <title>Rhizobium rhizosphaerae sp. nov., a novel species isolated from rice rhizosphere.</title>
        <authorList>
            <person name="Zhao J.J."/>
            <person name="Zhang J."/>
            <person name="Zhang R.J."/>
            <person name="Zhang C.W."/>
            <person name="Yin H.Q."/>
            <person name="Zhang X.X."/>
        </authorList>
    </citation>
    <scope>NUCLEOTIDE SEQUENCE [LARGE SCALE GENOMIC DNA]</scope>
    <source>
        <strain evidence="3 4">BSs20135</strain>
    </source>
</reference>
<feature type="transmembrane region" description="Helical" evidence="1">
    <location>
        <begin position="140"/>
        <end position="165"/>
    </location>
</feature>
<dbReference type="InterPro" id="IPR007349">
    <property type="entry name" value="DUF418"/>
</dbReference>
<keyword evidence="1" id="KW-0472">Membrane</keyword>